<dbReference type="KEGG" id="acp:A2cp1_4394"/>
<accession>B8JCJ1</accession>
<evidence type="ECO:0000313" key="1">
    <source>
        <dbReference type="EMBL" id="ACL67711.1"/>
    </source>
</evidence>
<proteinExistence type="predicted"/>
<name>B8JCJ1_ANAD2</name>
<reference evidence="1" key="1">
    <citation type="submission" date="2009-01" db="EMBL/GenBank/DDBJ databases">
        <title>Complete sequence of Anaeromyxobacter dehalogenans 2CP-1.</title>
        <authorList>
            <consortium name="US DOE Joint Genome Institute"/>
            <person name="Lucas S."/>
            <person name="Copeland A."/>
            <person name="Lapidus A."/>
            <person name="Glavina del Rio T."/>
            <person name="Dalin E."/>
            <person name="Tice H."/>
            <person name="Bruce D."/>
            <person name="Goodwin L."/>
            <person name="Pitluck S."/>
            <person name="Saunders E."/>
            <person name="Brettin T."/>
            <person name="Detter J.C."/>
            <person name="Han C."/>
            <person name="Larimer F."/>
            <person name="Land M."/>
            <person name="Hauser L."/>
            <person name="Kyrpides N."/>
            <person name="Ovchinnikova G."/>
            <person name="Beliaev A.S."/>
            <person name="Richardson P."/>
        </authorList>
    </citation>
    <scope>NUCLEOTIDE SEQUENCE</scope>
    <source>
        <strain evidence="1">2CP-1</strain>
    </source>
</reference>
<evidence type="ECO:0000313" key="2">
    <source>
        <dbReference type="Proteomes" id="UP000007089"/>
    </source>
</evidence>
<organism evidence="1 2">
    <name type="scientific">Anaeromyxobacter dehalogenans (strain ATCC BAA-258 / DSM 21875 / 2CP-1)</name>
    <dbReference type="NCBI Taxonomy" id="455488"/>
    <lineage>
        <taxon>Bacteria</taxon>
        <taxon>Pseudomonadati</taxon>
        <taxon>Myxococcota</taxon>
        <taxon>Myxococcia</taxon>
        <taxon>Myxococcales</taxon>
        <taxon>Cystobacterineae</taxon>
        <taxon>Anaeromyxobacteraceae</taxon>
        <taxon>Anaeromyxobacter</taxon>
    </lineage>
</organism>
<dbReference type="RefSeq" id="WP_015935399.1">
    <property type="nucleotide sequence ID" value="NC_011891.1"/>
</dbReference>
<dbReference type="HOGENOM" id="CLU_1552095_0_0_7"/>
<sequence length="183" mass="19659">MLAELTLVITLGTATPALEARAELDAIATRIEQLKMRHLAGEDVGRELGRLLVRAQELADAIDRQEGRAALPPAAAPAGELRERADALHDEADRVVLALRSLDLRIGEVRRALAQPAHGPAQQRAVVARGASVSRAPAQPSTFAEDHARLRALEVQRLRLVDHLARIRAEAAALEAEAAAAER</sequence>
<protein>
    <submittedName>
        <fullName evidence="1">Uncharacterized protein</fullName>
    </submittedName>
</protein>
<gene>
    <name evidence="1" type="ordered locus">A2cp1_4394</name>
</gene>
<dbReference type="AlphaFoldDB" id="B8JCJ1"/>
<keyword evidence="2" id="KW-1185">Reference proteome</keyword>
<dbReference type="Proteomes" id="UP000007089">
    <property type="component" value="Chromosome"/>
</dbReference>
<dbReference type="EMBL" id="CP001359">
    <property type="protein sequence ID" value="ACL67711.1"/>
    <property type="molecule type" value="Genomic_DNA"/>
</dbReference>